<organism evidence="2 3">
    <name type="scientific">Nocardioides lentus</name>
    <dbReference type="NCBI Taxonomy" id="338077"/>
    <lineage>
        <taxon>Bacteria</taxon>
        <taxon>Bacillati</taxon>
        <taxon>Actinomycetota</taxon>
        <taxon>Actinomycetes</taxon>
        <taxon>Propionibacteriales</taxon>
        <taxon>Nocardioidaceae</taxon>
        <taxon>Nocardioides</taxon>
    </lineage>
</organism>
<dbReference type="InterPro" id="IPR001608">
    <property type="entry name" value="Ala_racemase_N"/>
</dbReference>
<feature type="domain" description="Alanine racemase N-terminal" evidence="1">
    <location>
        <begin position="48"/>
        <end position="280"/>
    </location>
</feature>
<dbReference type="PANTHER" id="PTHR28004:SF2">
    <property type="entry name" value="D-SERINE DEHYDRATASE"/>
    <property type="match status" value="1"/>
</dbReference>
<reference evidence="2 3" key="1">
    <citation type="journal article" date="2019" name="Int. J. Syst. Evol. Microbiol.">
        <title>The Global Catalogue of Microorganisms (GCM) 10K type strain sequencing project: providing services to taxonomists for standard genome sequencing and annotation.</title>
        <authorList>
            <consortium name="The Broad Institute Genomics Platform"/>
            <consortium name="The Broad Institute Genome Sequencing Center for Infectious Disease"/>
            <person name="Wu L."/>
            <person name="Ma J."/>
        </authorList>
    </citation>
    <scope>NUCLEOTIDE SEQUENCE [LARGE SCALE GENOMIC DNA]</scope>
    <source>
        <strain evidence="2 3">JCM 14046</strain>
    </source>
</reference>
<name>A0ABN2PWH2_9ACTN</name>
<dbReference type="PANTHER" id="PTHR28004">
    <property type="entry name" value="ZGC:162816-RELATED"/>
    <property type="match status" value="1"/>
</dbReference>
<evidence type="ECO:0000313" key="3">
    <source>
        <dbReference type="Proteomes" id="UP001501612"/>
    </source>
</evidence>
<gene>
    <name evidence="2" type="ORF">GCM10009737_37400</name>
</gene>
<sequence>MSGQGSWSRGVAGVPGGAPADRDALAARLDRALTSYGAGGRARPVVVVDLDAFEANAADLVRRAGGTPVRVASKSVRVPGLLRRALAVPGCRGVLAYTVREALWLVHEGVTDDVLVAYPSTDVDALADLAGDADAAAAVTVMVDDPAHLAMLDEARSGHDAPAVLRVALDLDAGLLAPGWRLGPRRSPLRSTADALSLGRAVLGRPGLRLVGAMTYEGLVAGLGDDVAGNPPRTALLRGLQAANVRQLGRRRRRVAVALARAGARLELWNAGGTGSLETSAADPVVTEVAAGSGLLAPALFDHYRAFAPRPAAFLGLPVTRRPDGSTATVHGGGYVASGAAGRDRLPVPWAPAGLALTASEGAGEVQTPLTGPGAADLAVGDTVWFRHAKAGELVEHVGEVLLVRGDVVVGAEPTYRGRGLVF</sequence>
<dbReference type="InterPro" id="IPR029066">
    <property type="entry name" value="PLP-binding_barrel"/>
</dbReference>
<evidence type="ECO:0000313" key="2">
    <source>
        <dbReference type="EMBL" id="GAA1931997.1"/>
    </source>
</evidence>
<dbReference type="EMBL" id="BAAAMY010000015">
    <property type="protein sequence ID" value="GAA1931997.1"/>
    <property type="molecule type" value="Genomic_DNA"/>
</dbReference>
<proteinExistence type="predicted"/>
<dbReference type="RefSeq" id="WP_344009520.1">
    <property type="nucleotide sequence ID" value="NZ_BAAAMY010000015.1"/>
</dbReference>
<evidence type="ECO:0000259" key="1">
    <source>
        <dbReference type="Pfam" id="PF01168"/>
    </source>
</evidence>
<keyword evidence="3" id="KW-1185">Reference proteome</keyword>
<dbReference type="Pfam" id="PF01168">
    <property type="entry name" value="Ala_racemase_N"/>
    <property type="match status" value="1"/>
</dbReference>
<comment type="caution">
    <text evidence="2">The sequence shown here is derived from an EMBL/GenBank/DDBJ whole genome shotgun (WGS) entry which is preliminary data.</text>
</comment>
<dbReference type="Proteomes" id="UP001501612">
    <property type="component" value="Unassembled WGS sequence"/>
</dbReference>
<dbReference type="SUPFAM" id="SSF51419">
    <property type="entry name" value="PLP-binding barrel"/>
    <property type="match status" value="1"/>
</dbReference>
<dbReference type="InterPro" id="IPR051466">
    <property type="entry name" value="D-amino_acid_metab_enzyme"/>
</dbReference>
<dbReference type="Gene3D" id="3.20.20.10">
    <property type="entry name" value="Alanine racemase"/>
    <property type="match status" value="1"/>
</dbReference>
<protein>
    <submittedName>
        <fullName evidence="2">Amino acid deaminase/aldolase</fullName>
    </submittedName>
</protein>
<accession>A0ABN2PWH2</accession>